<gene>
    <name evidence="1" type="ORF">PSI23_19010</name>
</gene>
<evidence type="ECO:0000313" key="2">
    <source>
        <dbReference type="Proteomes" id="UP001217178"/>
    </source>
</evidence>
<proteinExistence type="predicted"/>
<protein>
    <submittedName>
        <fullName evidence="1">DUF2635 domain-containing protein</fullName>
    </submittedName>
</protein>
<dbReference type="Pfam" id="PF10948">
    <property type="entry name" value="DUF2635"/>
    <property type="match status" value="1"/>
</dbReference>
<sequence>MFVKPVAGRRVRCPVRGEFLPESGADVPDNLFWHRRLRDGDVELYQLVAETKVAKKGAQEAE</sequence>
<name>A0ABT5LJN4_9GAMM</name>
<evidence type="ECO:0000313" key="1">
    <source>
        <dbReference type="EMBL" id="MDC9591319.1"/>
    </source>
</evidence>
<dbReference type="EMBL" id="JAQRFI010000072">
    <property type="protein sequence ID" value="MDC9591319.1"/>
    <property type="molecule type" value="Genomic_DNA"/>
</dbReference>
<comment type="caution">
    <text evidence="1">The sequence shown here is derived from an EMBL/GenBank/DDBJ whole genome shotgun (WGS) entry which is preliminary data.</text>
</comment>
<dbReference type="InterPro" id="IPR024400">
    <property type="entry name" value="DUF2635"/>
</dbReference>
<dbReference type="Proteomes" id="UP001217178">
    <property type="component" value="Unassembled WGS sequence"/>
</dbReference>
<organism evidence="1 2">
    <name type="scientific">Xenorhabdus yunnanensis</name>
    <dbReference type="NCBI Taxonomy" id="3025878"/>
    <lineage>
        <taxon>Bacteria</taxon>
        <taxon>Pseudomonadati</taxon>
        <taxon>Pseudomonadota</taxon>
        <taxon>Gammaproteobacteria</taxon>
        <taxon>Enterobacterales</taxon>
        <taxon>Morganellaceae</taxon>
        <taxon>Xenorhabdus</taxon>
    </lineage>
</organism>
<accession>A0ABT5LJN4</accession>
<dbReference type="RefSeq" id="WP_273556549.1">
    <property type="nucleotide sequence ID" value="NZ_JAQRFI010000072.1"/>
</dbReference>
<reference evidence="1 2" key="1">
    <citation type="submission" date="2023-02" db="EMBL/GenBank/DDBJ databases">
        <title>Entomopathogenic bacteria.</title>
        <authorList>
            <person name="Machado R.A."/>
        </authorList>
    </citation>
    <scope>NUCLEOTIDE SEQUENCE [LARGE SCALE GENOMIC DNA]</scope>
    <source>
        <strain evidence="1 2">XENO-10</strain>
    </source>
</reference>
<keyword evidence="2" id="KW-1185">Reference proteome</keyword>